<accession>A0A8T0EH11</accession>
<dbReference type="EMBL" id="JABXBU010002228">
    <property type="protein sequence ID" value="KAF8770994.1"/>
    <property type="molecule type" value="Genomic_DNA"/>
</dbReference>
<gene>
    <name evidence="2" type="ORF">HNY73_018458</name>
</gene>
<reference evidence="2" key="2">
    <citation type="submission" date="2020-06" db="EMBL/GenBank/DDBJ databases">
        <authorList>
            <person name="Sheffer M."/>
        </authorList>
    </citation>
    <scope>NUCLEOTIDE SEQUENCE</scope>
</reference>
<reference evidence="2" key="1">
    <citation type="journal article" date="2020" name="bioRxiv">
        <title>Chromosome-level reference genome of the European wasp spider Argiope bruennichi: a resource for studies on range expansion and evolutionary adaptation.</title>
        <authorList>
            <person name="Sheffer M.M."/>
            <person name="Hoppe A."/>
            <person name="Krehenwinkel H."/>
            <person name="Uhl G."/>
            <person name="Kuss A.W."/>
            <person name="Jensen L."/>
            <person name="Jensen C."/>
            <person name="Gillespie R.G."/>
            <person name="Hoff K.J."/>
            <person name="Prost S."/>
        </authorList>
    </citation>
    <scope>NUCLEOTIDE SEQUENCE</scope>
</reference>
<dbReference type="PANTHER" id="PTHR22955">
    <property type="entry name" value="RETROTRANSPOSON"/>
    <property type="match status" value="1"/>
</dbReference>
<keyword evidence="1" id="KW-0175">Coiled coil</keyword>
<protein>
    <submittedName>
        <fullName evidence="2">Uncharacterized protein</fullName>
    </submittedName>
</protein>
<feature type="coiled-coil region" evidence="1">
    <location>
        <begin position="299"/>
        <end position="330"/>
    </location>
</feature>
<proteinExistence type="predicted"/>
<dbReference type="AlphaFoldDB" id="A0A8T0EH11"/>
<dbReference type="Pfam" id="PF05380">
    <property type="entry name" value="Peptidase_A17"/>
    <property type="match status" value="1"/>
</dbReference>
<evidence type="ECO:0000313" key="2">
    <source>
        <dbReference type="EMBL" id="KAF8770994.1"/>
    </source>
</evidence>
<dbReference type="InterPro" id="IPR008042">
    <property type="entry name" value="Retrotrans_Pao"/>
</dbReference>
<evidence type="ECO:0000313" key="3">
    <source>
        <dbReference type="Proteomes" id="UP000807504"/>
    </source>
</evidence>
<evidence type="ECO:0000256" key="1">
    <source>
        <dbReference type="SAM" id="Coils"/>
    </source>
</evidence>
<dbReference type="PANTHER" id="PTHR22955:SF77">
    <property type="entry name" value="ASPARTIC PUTATIVE DOMAIN-CONTAINING PROTEIN-RELATED"/>
    <property type="match status" value="1"/>
</dbReference>
<sequence length="352" mass="41318">MSLHKCCGNTSERFLDTEKEYEFSSTDEIKTLRIVWKAKTDCFTTKRSVLSIIARLFDPLGLLGPVIIKAKIFMQQLWLLKIDWVKCFPRKKLMKWQEFVTSFTNLNDINIERCTVIPNTEVTELHGFYDSSEKAYGAAIYARTVNSAGEVKASQEMFLRFNMKDEISLNLTLFEHHTNLTLLPKAQWVQKLLGLIPLKFAHLIAREPEERSNDYVKNLLLQRFTLSPEKLRQLFVSDQKLLRKHGKISIMNCRLYLIYGRKDEDQGPNKIQNHPQRPAILDENNKLQKEDLQVRDLLLEELQEQRNLLRQDAKGNIQNIKAQNKNYDRMRKKVPEYQKGDLVAIQRTFRTD</sequence>
<name>A0A8T0EH11_ARGBR</name>
<comment type="caution">
    <text evidence="2">The sequence shown here is derived from an EMBL/GenBank/DDBJ whole genome shotgun (WGS) entry which is preliminary data.</text>
</comment>
<keyword evidence="3" id="KW-1185">Reference proteome</keyword>
<organism evidence="2 3">
    <name type="scientific">Argiope bruennichi</name>
    <name type="common">Wasp spider</name>
    <name type="synonym">Aranea bruennichi</name>
    <dbReference type="NCBI Taxonomy" id="94029"/>
    <lineage>
        <taxon>Eukaryota</taxon>
        <taxon>Metazoa</taxon>
        <taxon>Ecdysozoa</taxon>
        <taxon>Arthropoda</taxon>
        <taxon>Chelicerata</taxon>
        <taxon>Arachnida</taxon>
        <taxon>Araneae</taxon>
        <taxon>Araneomorphae</taxon>
        <taxon>Entelegynae</taxon>
        <taxon>Araneoidea</taxon>
        <taxon>Araneidae</taxon>
        <taxon>Argiope</taxon>
    </lineage>
</organism>
<dbReference type="Proteomes" id="UP000807504">
    <property type="component" value="Unassembled WGS sequence"/>
</dbReference>